<feature type="transmembrane region" description="Helical" evidence="14">
    <location>
        <begin position="148"/>
        <end position="167"/>
    </location>
</feature>
<keyword evidence="8" id="KW-0016">Alginate biosynthesis</keyword>
<feature type="transmembrane region" description="Helical" evidence="14">
    <location>
        <begin position="118"/>
        <end position="136"/>
    </location>
</feature>
<dbReference type="AlphaFoldDB" id="A0AAP3XS74"/>
<protein>
    <recommendedName>
        <fullName evidence="4">Probable alginate O-acetylase AlgI</fullName>
    </recommendedName>
    <alternativeName>
        <fullName evidence="12">Alginate biosynthesis protein AlgI</fullName>
    </alternativeName>
</protein>
<dbReference type="GO" id="GO:0042121">
    <property type="term" value="P:alginic acid biosynthetic process"/>
    <property type="evidence" value="ECO:0007669"/>
    <property type="project" value="UniProtKB-KW"/>
</dbReference>
<dbReference type="InterPro" id="IPR004299">
    <property type="entry name" value="MBOAT_fam"/>
</dbReference>
<dbReference type="InterPro" id="IPR024194">
    <property type="entry name" value="Ac/AlaTfrase_AlgI/DltB"/>
</dbReference>
<accession>A0AAP3XS74</accession>
<sequence>MLFSSEFFVLVFLPTVWLGYQSMLRMAWPRAAAAWLVISSLVFYSWFEPLHLLLLLGMIVGNYGAGLVLARLPQGRRRLLLTLAIGADLGILAYYKYANFLIANLNALSPLELGFQTIVLPIGISFFTFQLVAWLVDAHKGAARDYGFLDFCLFVCFFPQLIAGPIVHHAEMIPQFRQLASRRPGAADIAGGLILFTIGLFKKIVIADHVAPIADSVFAAAETGASLDPLSAWCGTLAFTVQIYFDFSAYSDMALGMGLLFGIRLPINFASPYKAVSIIDFWRRWHITLSRFLRDYVYIPLGGNRRGPSRRHVNLLATMLIGGLWHGAAWTFVAWGALHGLYLVVNHAWQVRRDRLGLPAGCLGPAGPWLARSLTFFCVAAAWVFFRAESFGGAAAILAGLAGATAGAPTANATVGAGELVLLLAILAGTWFLPNAPEIAAAFRPALEPVPEKPVARLVRRLVEAPTAVPLVAGVATSSALVLVLAYQGFNIDRMQAFIYFQF</sequence>
<feature type="transmembrane region" description="Helical" evidence="14">
    <location>
        <begin position="6"/>
        <end position="24"/>
    </location>
</feature>
<keyword evidence="16" id="KW-1185">Reference proteome</keyword>
<dbReference type="PANTHER" id="PTHR13285">
    <property type="entry name" value="ACYLTRANSFERASE"/>
    <property type="match status" value="1"/>
</dbReference>
<feature type="transmembrane region" description="Helical" evidence="14">
    <location>
        <begin position="413"/>
        <end position="433"/>
    </location>
</feature>
<evidence type="ECO:0000256" key="4">
    <source>
        <dbReference type="ARBA" id="ARBA00016084"/>
    </source>
</evidence>
<gene>
    <name evidence="15" type="ORF">PZ740_11780</name>
</gene>
<proteinExistence type="inferred from homology"/>
<keyword evidence="10 13" id="KW-0472">Membrane</keyword>
<dbReference type="GO" id="GO:0016746">
    <property type="term" value="F:acyltransferase activity"/>
    <property type="evidence" value="ECO:0007669"/>
    <property type="project" value="UniProtKB-KW"/>
</dbReference>
<reference evidence="15 16" key="1">
    <citation type="submission" date="2023-03" db="EMBL/GenBank/DDBJ databases">
        <title>YIM 152171 draft genome.</title>
        <authorList>
            <person name="Yang Z."/>
        </authorList>
    </citation>
    <scope>NUCLEOTIDE SEQUENCE [LARGE SCALE GENOMIC DNA]</scope>
    <source>
        <strain evidence="15 16">YIM 152171</strain>
    </source>
</reference>
<dbReference type="PIRSF" id="PIRSF016636">
    <property type="entry name" value="AlgI_DltB"/>
    <property type="match status" value="1"/>
</dbReference>
<dbReference type="InterPro" id="IPR051085">
    <property type="entry name" value="MB_O-acyltransferase"/>
</dbReference>
<evidence type="ECO:0000256" key="13">
    <source>
        <dbReference type="PIRNR" id="PIRNR016636"/>
    </source>
</evidence>
<evidence type="ECO:0000256" key="2">
    <source>
        <dbReference type="ARBA" id="ARBA00005182"/>
    </source>
</evidence>
<feature type="transmembrane region" description="Helical" evidence="14">
    <location>
        <begin position="315"/>
        <end position="338"/>
    </location>
</feature>
<evidence type="ECO:0000256" key="7">
    <source>
        <dbReference type="ARBA" id="ARBA00022692"/>
    </source>
</evidence>
<evidence type="ECO:0000313" key="15">
    <source>
        <dbReference type="EMBL" id="MDF1587059.1"/>
    </source>
</evidence>
<evidence type="ECO:0000313" key="16">
    <source>
        <dbReference type="Proteomes" id="UP001301140"/>
    </source>
</evidence>
<evidence type="ECO:0000256" key="1">
    <source>
        <dbReference type="ARBA" id="ARBA00004651"/>
    </source>
</evidence>
<keyword evidence="11 13" id="KW-0012">Acyltransferase</keyword>
<dbReference type="GO" id="GO:0005886">
    <property type="term" value="C:plasma membrane"/>
    <property type="evidence" value="ECO:0007669"/>
    <property type="project" value="UniProtKB-SubCell"/>
</dbReference>
<evidence type="ECO:0000256" key="5">
    <source>
        <dbReference type="ARBA" id="ARBA00022475"/>
    </source>
</evidence>
<feature type="transmembrane region" description="Helical" evidence="14">
    <location>
        <begin position="53"/>
        <end position="72"/>
    </location>
</feature>
<dbReference type="PANTHER" id="PTHR13285:SF23">
    <property type="entry name" value="TEICHOIC ACID D-ALANYLTRANSFERASE"/>
    <property type="match status" value="1"/>
</dbReference>
<dbReference type="InterPro" id="IPR028362">
    <property type="entry name" value="AlgI"/>
</dbReference>
<comment type="caution">
    <text evidence="15">The sequence shown here is derived from an EMBL/GenBank/DDBJ whole genome shotgun (WGS) entry which is preliminary data.</text>
</comment>
<dbReference type="Proteomes" id="UP001301140">
    <property type="component" value="Unassembled WGS sequence"/>
</dbReference>
<dbReference type="RefSeq" id="WP_327789481.1">
    <property type="nucleotide sequence ID" value="NZ_JARGEQ010000104.1"/>
</dbReference>
<evidence type="ECO:0000256" key="3">
    <source>
        <dbReference type="ARBA" id="ARBA00010323"/>
    </source>
</evidence>
<keyword evidence="6 13" id="KW-0808">Transferase</keyword>
<dbReference type="Pfam" id="PF03062">
    <property type="entry name" value="MBOAT"/>
    <property type="match status" value="1"/>
</dbReference>
<feature type="transmembrane region" description="Helical" evidence="14">
    <location>
        <begin position="374"/>
        <end position="401"/>
    </location>
</feature>
<keyword evidence="7 14" id="KW-0812">Transmembrane</keyword>
<evidence type="ECO:0000256" key="8">
    <source>
        <dbReference type="ARBA" id="ARBA00022841"/>
    </source>
</evidence>
<evidence type="ECO:0000256" key="9">
    <source>
        <dbReference type="ARBA" id="ARBA00022989"/>
    </source>
</evidence>
<comment type="subcellular location">
    <subcellularLocation>
        <location evidence="1">Cell membrane</location>
        <topology evidence="1">Multi-pass membrane protein</topology>
    </subcellularLocation>
</comment>
<evidence type="ECO:0000256" key="6">
    <source>
        <dbReference type="ARBA" id="ARBA00022679"/>
    </source>
</evidence>
<keyword evidence="5 13" id="KW-1003">Cell membrane</keyword>
<feature type="transmembrane region" description="Helical" evidence="14">
    <location>
        <begin position="468"/>
        <end position="487"/>
    </location>
</feature>
<comment type="pathway">
    <text evidence="2">Glycan biosynthesis; alginate biosynthesis.</text>
</comment>
<evidence type="ECO:0000256" key="10">
    <source>
        <dbReference type="ARBA" id="ARBA00023136"/>
    </source>
</evidence>
<dbReference type="PIRSF" id="PIRSF500217">
    <property type="entry name" value="AlgI"/>
    <property type="match status" value="1"/>
</dbReference>
<evidence type="ECO:0000256" key="11">
    <source>
        <dbReference type="ARBA" id="ARBA00023315"/>
    </source>
</evidence>
<feature type="transmembrane region" description="Helical" evidence="14">
    <location>
        <begin position="79"/>
        <end position="98"/>
    </location>
</feature>
<feature type="transmembrane region" description="Helical" evidence="14">
    <location>
        <begin position="187"/>
        <end position="205"/>
    </location>
</feature>
<name>A0AAP3XS74_9PROT</name>
<organism evidence="15 16">
    <name type="scientific">Marinimicrococcus flavescens</name>
    <dbReference type="NCBI Taxonomy" id="3031815"/>
    <lineage>
        <taxon>Bacteria</taxon>
        <taxon>Pseudomonadati</taxon>
        <taxon>Pseudomonadota</taxon>
        <taxon>Alphaproteobacteria</taxon>
        <taxon>Geminicoccales</taxon>
        <taxon>Geminicoccaceae</taxon>
        <taxon>Marinimicrococcus</taxon>
    </lineage>
</organism>
<evidence type="ECO:0000256" key="14">
    <source>
        <dbReference type="SAM" id="Phobius"/>
    </source>
</evidence>
<dbReference type="EMBL" id="JARGEQ010000104">
    <property type="protein sequence ID" value="MDF1587059.1"/>
    <property type="molecule type" value="Genomic_DNA"/>
</dbReference>
<comment type="similarity">
    <text evidence="3 13">Belongs to the membrane-bound acyltransferase family.</text>
</comment>
<evidence type="ECO:0000256" key="12">
    <source>
        <dbReference type="ARBA" id="ARBA00031030"/>
    </source>
</evidence>
<keyword evidence="9 14" id="KW-1133">Transmembrane helix</keyword>